<dbReference type="Pfam" id="PF13185">
    <property type="entry name" value="GAF_2"/>
    <property type="match status" value="1"/>
</dbReference>
<dbReference type="SUPFAM" id="SSF55785">
    <property type="entry name" value="PYP-like sensor domain (PAS domain)"/>
    <property type="match status" value="1"/>
</dbReference>
<dbReference type="InterPro" id="IPR036457">
    <property type="entry name" value="PPM-type-like_dom_sf"/>
</dbReference>
<accession>A0ABV5VM17</accession>
<dbReference type="InterPro" id="IPR029016">
    <property type="entry name" value="GAF-like_dom_sf"/>
</dbReference>
<dbReference type="Gene3D" id="3.60.40.10">
    <property type="entry name" value="PPM-type phosphatase domain"/>
    <property type="match status" value="1"/>
</dbReference>
<dbReference type="InterPro" id="IPR035965">
    <property type="entry name" value="PAS-like_dom_sf"/>
</dbReference>
<dbReference type="SUPFAM" id="SSF55781">
    <property type="entry name" value="GAF domain-like"/>
    <property type="match status" value="2"/>
</dbReference>
<dbReference type="Gene3D" id="3.30.450.40">
    <property type="match status" value="2"/>
</dbReference>
<dbReference type="RefSeq" id="WP_385860128.1">
    <property type="nucleotide sequence ID" value="NZ_JBHMAR010000061.1"/>
</dbReference>
<dbReference type="Pfam" id="PF07228">
    <property type="entry name" value="SpoIIE"/>
    <property type="match status" value="1"/>
</dbReference>
<dbReference type="SMART" id="SM00065">
    <property type="entry name" value="GAF"/>
    <property type="match status" value="1"/>
</dbReference>
<dbReference type="InterPro" id="IPR052016">
    <property type="entry name" value="Bact_Sigma-Reg"/>
</dbReference>
<evidence type="ECO:0000259" key="3">
    <source>
        <dbReference type="SMART" id="SM00331"/>
    </source>
</evidence>
<gene>
    <name evidence="4" type="ORF">ACFFRO_27800</name>
</gene>
<sequence length="706" mass="74670">MSEGTGLGRRLLDHLLTESVRDLGAHAAGLYLVAPGRQVLALDTLTGLPAEFMAPWQRISLAYPAPVTDAVRSRELVWVASQEELVRRYPRAALVLPYHFALAGAPILHDDTVMGALLLMWPGPRHDLVPSVRAGIASVCTLLGHVLAAARHTDRPPAPLPVARSLARPTAEPPASPADAVAAYARRLPEPGVALGLDGRITFITPSAARLVGADRQKLIGTLPWESLEWLHDPVYEDRYRAAVMSRRPTFFTARRPDGAWLRFELFPDDTGISVRITPAPSPADGGTVWPRRTGEGAAMTEAPVRVGALYRLMHLAGALSEAVGTEDVVRLVADTVLPAFDAQALAMLVAEAGRLRIVGYHGYPAETMDRFDGTPLTSPTPGVRALTQGAASFFASREELDRAFPARADRWDGMSAWAFLPLTVSGRPVGTCVLGFTRPHPFPAEERAALASLAGLLSQALDRARLYDTEHALAQSLQTGLLPHTLPDVPGMEVAARYLPATHGMDIGGDFYDLIRLDATTVAAVIGDVQGHNVAAAALMGQVRTAILAHATAGAAPDEVLARTNRLLTGLDPGLFTSCLYARIDLAAGTAQVATAGHLPPVLRGPDGTAEAVEFEPGLLLGIDPRAGYPSHTLALPPGSVLALFTDGLVESPDRSLDTGIAGLARDLACGPVELPALADALTAPVRAAGDRTDDVALLLLRPTG</sequence>
<evidence type="ECO:0000313" key="5">
    <source>
        <dbReference type="Proteomes" id="UP001589703"/>
    </source>
</evidence>
<comment type="caution">
    <text evidence="4">The sequence shown here is derived from an EMBL/GenBank/DDBJ whole genome shotgun (WGS) entry which is preliminary data.</text>
</comment>
<dbReference type="InterPro" id="IPR000014">
    <property type="entry name" value="PAS"/>
</dbReference>
<keyword evidence="1" id="KW-0378">Hydrolase</keyword>
<evidence type="ECO:0000256" key="1">
    <source>
        <dbReference type="ARBA" id="ARBA00022801"/>
    </source>
</evidence>
<dbReference type="PANTHER" id="PTHR43156:SF2">
    <property type="entry name" value="STAGE II SPORULATION PROTEIN E"/>
    <property type="match status" value="1"/>
</dbReference>
<name>A0ABV5VM17_9ACTN</name>
<organism evidence="4 5">
    <name type="scientific">Streptomyces thermocoprophilus</name>
    <dbReference type="NCBI Taxonomy" id="78356"/>
    <lineage>
        <taxon>Bacteria</taxon>
        <taxon>Bacillati</taxon>
        <taxon>Actinomycetota</taxon>
        <taxon>Actinomycetes</taxon>
        <taxon>Kitasatosporales</taxon>
        <taxon>Streptomycetaceae</taxon>
        <taxon>Streptomyces</taxon>
    </lineage>
</organism>
<dbReference type="Proteomes" id="UP001589703">
    <property type="component" value="Unassembled WGS sequence"/>
</dbReference>
<dbReference type="CDD" id="cd00130">
    <property type="entry name" value="PAS"/>
    <property type="match status" value="1"/>
</dbReference>
<evidence type="ECO:0000313" key="4">
    <source>
        <dbReference type="EMBL" id="MFB9738879.1"/>
    </source>
</evidence>
<protein>
    <submittedName>
        <fullName evidence="4">SpoIIE family protein phosphatase</fullName>
    </submittedName>
</protein>
<evidence type="ECO:0000259" key="2">
    <source>
        <dbReference type="SMART" id="SM00065"/>
    </source>
</evidence>
<proteinExistence type="predicted"/>
<dbReference type="InterPro" id="IPR003018">
    <property type="entry name" value="GAF"/>
</dbReference>
<feature type="domain" description="GAF" evidence="2">
    <location>
        <begin position="325"/>
        <end position="472"/>
    </location>
</feature>
<feature type="domain" description="PPM-type phosphatase" evidence="3">
    <location>
        <begin position="490"/>
        <end position="704"/>
    </location>
</feature>
<dbReference type="Gene3D" id="3.30.450.20">
    <property type="entry name" value="PAS domain"/>
    <property type="match status" value="1"/>
</dbReference>
<dbReference type="PANTHER" id="PTHR43156">
    <property type="entry name" value="STAGE II SPORULATION PROTEIN E-RELATED"/>
    <property type="match status" value="1"/>
</dbReference>
<reference evidence="4 5" key="1">
    <citation type="submission" date="2024-09" db="EMBL/GenBank/DDBJ databases">
        <authorList>
            <person name="Sun Q."/>
            <person name="Mori K."/>
        </authorList>
    </citation>
    <scope>NUCLEOTIDE SEQUENCE [LARGE SCALE GENOMIC DNA]</scope>
    <source>
        <strain evidence="4 5">JCM 10918</strain>
    </source>
</reference>
<dbReference type="EMBL" id="JBHMAR010000061">
    <property type="protein sequence ID" value="MFB9738879.1"/>
    <property type="molecule type" value="Genomic_DNA"/>
</dbReference>
<dbReference type="InterPro" id="IPR001932">
    <property type="entry name" value="PPM-type_phosphatase-like_dom"/>
</dbReference>
<dbReference type="SMART" id="SM00331">
    <property type="entry name" value="PP2C_SIG"/>
    <property type="match status" value="1"/>
</dbReference>
<keyword evidence="5" id="KW-1185">Reference proteome</keyword>
<dbReference type="SUPFAM" id="SSF81606">
    <property type="entry name" value="PP2C-like"/>
    <property type="match status" value="1"/>
</dbReference>